<feature type="domain" description="Ciliogenesis-associated TTC17-interacting protein N-terminal" evidence="13">
    <location>
        <begin position="1"/>
        <end position="100"/>
    </location>
</feature>
<accession>K7G637</accession>
<dbReference type="AlphaFoldDB" id="K7G637"/>
<evidence type="ECO:0000256" key="8">
    <source>
        <dbReference type="ARBA" id="ARBA00023212"/>
    </source>
</evidence>
<keyword evidence="5" id="KW-0963">Cytoplasm</keyword>
<dbReference type="Proteomes" id="UP000007267">
    <property type="component" value="Unassembled WGS sequence"/>
</dbReference>
<keyword evidence="4" id="KW-1003">Cell membrane</keyword>
<evidence type="ECO:0000256" key="11">
    <source>
        <dbReference type="ARBA" id="ARBA00037938"/>
    </source>
</evidence>
<protein>
    <recommendedName>
        <fullName evidence="12">Ciliogenesis-associated TTC17-interacting protein</fullName>
    </recommendedName>
</protein>
<comment type="similarity">
    <text evidence="11">Belongs to the CATIP family.</text>
</comment>
<dbReference type="GO" id="GO:0005634">
    <property type="term" value="C:nucleus"/>
    <property type="evidence" value="ECO:0007669"/>
    <property type="project" value="UniProtKB-SubCell"/>
</dbReference>
<sequence>MVSEHGQPLGQFSVSVQPACYEEPGGQEEDCYLVCATSQGTVSDVPCSSSITAYISKRLETLEQHQHEYVKFRAHPLDRKTHVAKRGGRLLVKKVIVEGEVRGWRPRGSAPPTSVWDSRWGFPMLQ</sequence>
<evidence type="ECO:0000313" key="14">
    <source>
        <dbReference type="Ensembl" id="ENSPSIP00000015748.1"/>
    </source>
</evidence>
<reference evidence="14" key="3">
    <citation type="submission" date="2025-08" db="UniProtKB">
        <authorList>
            <consortium name="Ensembl"/>
        </authorList>
    </citation>
    <scope>IDENTIFICATION</scope>
</reference>
<organism evidence="14 15">
    <name type="scientific">Pelodiscus sinensis</name>
    <name type="common">Chinese softshell turtle</name>
    <name type="synonym">Trionyx sinensis</name>
    <dbReference type="NCBI Taxonomy" id="13735"/>
    <lineage>
        <taxon>Eukaryota</taxon>
        <taxon>Metazoa</taxon>
        <taxon>Chordata</taxon>
        <taxon>Craniata</taxon>
        <taxon>Vertebrata</taxon>
        <taxon>Euteleostomi</taxon>
        <taxon>Archelosauria</taxon>
        <taxon>Testudinata</taxon>
        <taxon>Testudines</taxon>
        <taxon>Cryptodira</taxon>
        <taxon>Trionychia</taxon>
        <taxon>Trionychidae</taxon>
        <taxon>Pelodiscus</taxon>
    </lineage>
</organism>
<evidence type="ECO:0000256" key="7">
    <source>
        <dbReference type="ARBA" id="ARBA00023136"/>
    </source>
</evidence>
<evidence type="ECO:0000256" key="4">
    <source>
        <dbReference type="ARBA" id="ARBA00022475"/>
    </source>
</evidence>
<evidence type="ECO:0000256" key="12">
    <source>
        <dbReference type="ARBA" id="ARBA00039249"/>
    </source>
</evidence>
<dbReference type="GO" id="GO:0005856">
    <property type="term" value="C:cytoskeleton"/>
    <property type="evidence" value="ECO:0007669"/>
    <property type="project" value="UniProtKB-SubCell"/>
</dbReference>
<keyword evidence="8" id="KW-0206">Cytoskeleton</keyword>
<evidence type="ECO:0000256" key="10">
    <source>
        <dbReference type="ARBA" id="ARBA00037538"/>
    </source>
</evidence>
<dbReference type="InterPro" id="IPR048777">
    <property type="entry name" value="CATIP_N"/>
</dbReference>
<dbReference type="GO" id="GO:0005886">
    <property type="term" value="C:plasma membrane"/>
    <property type="evidence" value="ECO:0007669"/>
    <property type="project" value="UniProtKB-SubCell"/>
</dbReference>
<evidence type="ECO:0000313" key="15">
    <source>
        <dbReference type="Proteomes" id="UP000007267"/>
    </source>
</evidence>
<evidence type="ECO:0000256" key="1">
    <source>
        <dbReference type="ARBA" id="ARBA00004123"/>
    </source>
</evidence>
<dbReference type="STRING" id="13735.ENSPSIP00000015748"/>
<evidence type="ECO:0000256" key="9">
    <source>
        <dbReference type="ARBA" id="ARBA00023242"/>
    </source>
</evidence>
<comment type="function">
    <text evidence="10">Plays a role in primary ciliogenesis by modulating actin polymerization.</text>
</comment>
<reference evidence="15" key="1">
    <citation type="submission" date="2011-10" db="EMBL/GenBank/DDBJ databases">
        <authorList>
            <consortium name="Soft-shell Turtle Genome Consortium"/>
        </authorList>
    </citation>
    <scope>NUCLEOTIDE SEQUENCE [LARGE SCALE GENOMIC DNA]</scope>
    <source>
        <strain evidence="15">Daiwa-1</strain>
    </source>
</reference>
<keyword evidence="15" id="KW-1185">Reference proteome</keyword>
<evidence type="ECO:0000259" key="13">
    <source>
        <dbReference type="Pfam" id="PF21772"/>
    </source>
</evidence>
<keyword evidence="9" id="KW-0539">Nucleus</keyword>
<dbReference type="GO" id="GO:0044782">
    <property type="term" value="P:cilium organization"/>
    <property type="evidence" value="ECO:0007669"/>
    <property type="project" value="TreeGrafter"/>
</dbReference>
<dbReference type="eggNOG" id="ENOG502QPJE">
    <property type="taxonomic scope" value="Eukaryota"/>
</dbReference>
<keyword evidence="6" id="KW-0970">Cilium biogenesis/degradation</keyword>
<evidence type="ECO:0000256" key="6">
    <source>
        <dbReference type="ARBA" id="ARBA00022794"/>
    </source>
</evidence>
<keyword evidence="7" id="KW-0472">Membrane</keyword>
<evidence type="ECO:0000256" key="2">
    <source>
        <dbReference type="ARBA" id="ARBA00004236"/>
    </source>
</evidence>
<dbReference type="Pfam" id="PF21772">
    <property type="entry name" value="CATIP_N"/>
    <property type="match status" value="1"/>
</dbReference>
<dbReference type="PANTHER" id="PTHR15505">
    <property type="entry name" value="RIIA DOMAIN-CONTAINING PROTEIN 1"/>
    <property type="match status" value="1"/>
</dbReference>
<dbReference type="HOGENOM" id="CLU_1986702_0_0_1"/>
<evidence type="ECO:0000256" key="5">
    <source>
        <dbReference type="ARBA" id="ARBA00022490"/>
    </source>
</evidence>
<dbReference type="EMBL" id="AGCU01177793">
    <property type="status" value="NOT_ANNOTATED_CDS"/>
    <property type="molecule type" value="Genomic_DNA"/>
</dbReference>
<reference evidence="15" key="2">
    <citation type="journal article" date="2013" name="Nat. Genet.">
        <title>The draft genomes of soft-shell turtle and green sea turtle yield insights into the development and evolution of the turtle-specific body plan.</title>
        <authorList>
            <person name="Wang Z."/>
            <person name="Pascual-Anaya J."/>
            <person name="Zadissa A."/>
            <person name="Li W."/>
            <person name="Niimura Y."/>
            <person name="Huang Z."/>
            <person name="Li C."/>
            <person name="White S."/>
            <person name="Xiong Z."/>
            <person name="Fang D."/>
            <person name="Wang B."/>
            <person name="Ming Y."/>
            <person name="Chen Y."/>
            <person name="Zheng Y."/>
            <person name="Kuraku S."/>
            <person name="Pignatelli M."/>
            <person name="Herrero J."/>
            <person name="Beal K."/>
            <person name="Nozawa M."/>
            <person name="Li Q."/>
            <person name="Wang J."/>
            <person name="Zhang H."/>
            <person name="Yu L."/>
            <person name="Shigenobu S."/>
            <person name="Wang J."/>
            <person name="Liu J."/>
            <person name="Flicek P."/>
            <person name="Searle S."/>
            <person name="Wang J."/>
            <person name="Kuratani S."/>
            <person name="Yin Y."/>
            <person name="Aken B."/>
            <person name="Zhang G."/>
            <person name="Irie N."/>
        </authorList>
    </citation>
    <scope>NUCLEOTIDE SEQUENCE [LARGE SCALE GENOMIC DNA]</scope>
    <source>
        <strain evidence="15">Daiwa-1</strain>
    </source>
</reference>
<proteinExistence type="inferred from homology"/>
<dbReference type="Ensembl" id="ENSPSIT00000015823.1">
    <property type="protein sequence ID" value="ENSPSIP00000015748.1"/>
    <property type="gene ID" value="ENSPSIG00000014071.1"/>
</dbReference>
<comment type="subcellular location">
    <subcellularLocation>
        <location evidence="2">Cell membrane</location>
    </subcellularLocation>
    <subcellularLocation>
        <location evidence="3">Cytoplasm</location>
        <location evidence="3">Cytoskeleton</location>
    </subcellularLocation>
    <subcellularLocation>
        <location evidence="1">Nucleus</location>
    </subcellularLocation>
</comment>
<name>K7G637_PELSI</name>
<dbReference type="GO" id="GO:0030041">
    <property type="term" value="P:actin filament polymerization"/>
    <property type="evidence" value="ECO:0007669"/>
    <property type="project" value="TreeGrafter"/>
</dbReference>
<reference evidence="14" key="4">
    <citation type="submission" date="2025-09" db="UniProtKB">
        <authorList>
            <consortium name="Ensembl"/>
        </authorList>
    </citation>
    <scope>IDENTIFICATION</scope>
</reference>
<dbReference type="PANTHER" id="PTHR15505:SF3">
    <property type="entry name" value="CILIOGENESIS-ASSOCIATED TTC17-INTERACTING PROTEIN"/>
    <property type="match status" value="1"/>
</dbReference>
<evidence type="ECO:0000256" key="3">
    <source>
        <dbReference type="ARBA" id="ARBA00004245"/>
    </source>
</evidence>
<dbReference type="EMBL" id="AGCU01177794">
    <property type="status" value="NOT_ANNOTATED_CDS"/>
    <property type="molecule type" value="Genomic_DNA"/>
</dbReference>